<dbReference type="FunCoup" id="L5KAC9">
    <property type="interactions" value="3489"/>
</dbReference>
<protein>
    <recommendedName>
        <fullName evidence="6">methylated diphthine methylhydrolase</fullName>
        <ecNumber evidence="6">3.1.1.97</ecNumber>
    </recommendedName>
</protein>
<evidence type="ECO:0000256" key="2">
    <source>
        <dbReference type="ARBA" id="ARBA00022574"/>
    </source>
</evidence>
<keyword evidence="10" id="KW-1185">Reference proteome</keyword>
<comment type="catalytic activity">
    <reaction evidence="7">
        <text>diphthine methyl ester-[translation elongation factor 2] + H2O = diphthine-[translation elongation factor 2] + methanol + H(+)</text>
        <dbReference type="Rhea" id="RHEA:42656"/>
        <dbReference type="Rhea" id="RHEA-COMP:10172"/>
        <dbReference type="Rhea" id="RHEA-COMP:10173"/>
        <dbReference type="ChEBI" id="CHEBI:15377"/>
        <dbReference type="ChEBI" id="CHEBI:15378"/>
        <dbReference type="ChEBI" id="CHEBI:17790"/>
        <dbReference type="ChEBI" id="CHEBI:79005"/>
        <dbReference type="ChEBI" id="CHEBI:82696"/>
        <dbReference type="EC" id="3.1.1.97"/>
    </reaction>
</comment>
<comment type="pathway">
    <text evidence="1">Protein modification; peptidyl-diphthamide biosynthesis.</text>
</comment>
<gene>
    <name evidence="9" type="ORF">PAL_GLEAN10012752</name>
</gene>
<reference evidence="10" key="1">
    <citation type="journal article" date="2013" name="Science">
        <title>Comparative analysis of bat genomes provides insight into the evolution of flight and immunity.</title>
        <authorList>
            <person name="Zhang G."/>
            <person name="Cowled C."/>
            <person name="Shi Z."/>
            <person name="Huang Z."/>
            <person name="Bishop-Lilly K.A."/>
            <person name="Fang X."/>
            <person name="Wynne J.W."/>
            <person name="Xiong Z."/>
            <person name="Baker M.L."/>
            <person name="Zhao W."/>
            <person name="Tachedjian M."/>
            <person name="Zhu Y."/>
            <person name="Zhou P."/>
            <person name="Jiang X."/>
            <person name="Ng J."/>
            <person name="Yang L."/>
            <person name="Wu L."/>
            <person name="Xiao J."/>
            <person name="Feng Y."/>
            <person name="Chen Y."/>
            <person name="Sun X."/>
            <person name="Zhang Y."/>
            <person name="Marsh G.A."/>
            <person name="Crameri G."/>
            <person name="Broder C.C."/>
            <person name="Frey K.G."/>
            <person name="Wang L.F."/>
            <person name="Wang J."/>
        </authorList>
    </citation>
    <scope>NUCLEOTIDE SEQUENCE [LARGE SCALE GENOMIC DNA]</scope>
</reference>
<name>L5KAC9_PTEAL</name>
<dbReference type="AlphaFoldDB" id="L5KAC9"/>
<organism evidence="9 10">
    <name type="scientific">Pteropus alecto</name>
    <name type="common">Black flying fox</name>
    <dbReference type="NCBI Taxonomy" id="9402"/>
    <lineage>
        <taxon>Eukaryota</taxon>
        <taxon>Metazoa</taxon>
        <taxon>Chordata</taxon>
        <taxon>Craniata</taxon>
        <taxon>Vertebrata</taxon>
        <taxon>Euteleostomi</taxon>
        <taxon>Mammalia</taxon>
        <taxon>Eutheria</taxon>
        <taxon>Laurasiatheria</taxon>
        <taxon>Chiroptera</taxon>
        <taxon>Yinpterochiroptera</taxon>
        <taxon>Pteropodoidea</taxon>
        <taxon>Pteropodidae</taxon>
        <taxon>Pteropodinae</taxon>
        <taxon>Pteropus</taxon>
    </lineage>
</organism>
<dbReference type="SUPFAM" id="SSF50978">
    <property type="entry name" value="WD40 repeat-like"/>
    <property type="match status" value="1"/>
</dbReference>
<dbReference type="SMART" id="SM00320">
    <property type="entry name" value="WD40"/>
    <property type="match status" value="4"/>
</dbReference>
<dbReference type="InterPro" id="IPR001680">
    <property type="entry name" value="WD40_rpt"/>
</dbReference>
<keyword evidence="2 8" id="KW-0853">WD repeat</keyword>
<dbReference type="STRING" id="9402.L5KAC9"/>
<dbReference type="Proteomes" id="UP000010552">
    <property type="component" value="Unassembled WGS sequence"/>
</dbReference>
<dbReference type="GO" id="GO:0017183">
    <property type="term" value="P:protein histidyl modification to diphthamide"/>
    <property type="evidence" value="ECO:0007669"/>
    <property type="project" value="TreeGrafter"/>
</dbReference>
<keyword evidence="3" id="KW-0677">Repeat</keyword>
<evidence type="ECO:0000313" key="9">
    <source>
        <dbReference type="EMBL" id="ELK07433.1"/>
    </source>
</evidence>
<evidence type="ECO:0000256" key="6">
    <source>
        <dbReference type="ARBA" id="ARBA00039131"/>
    </source>
</evidence>
<evidence type="ECO:0000256" key="7">
    <source>
        <dbReference type="ARBA" id="ARBA00047551"/>
    </source>
</evidence>
<accession>L5KAC9</accession>
<dbReference type="PROSITE" id="PS50082">
    <property type="entry name" value="WD_REPEATS_2"/>
    <property type="match status" value="2"/>
</dbReference>
<feature type="repeat" description="WD" evidence="8">
    <location>
        <begin position="176"/>
        <end position="218"/>
    </location>
</feature>
<keyword evidence="4" id="KW-0378">Hydrolase</keyword>
<dbReference type="GO" id="GO:0061685">
    <property type="term" value="F:diphthine methylesterase activity"/>
    <property type="evidence" value="ECO:0007669"/>
    <property type="project" value="UniProtKB-EC"/>
</dbReference>
<evidence type="ECO:0000256" key="8">
    <source>
        <dbReference type="PROSITE-ProRule" id="PRU00221"/>
    </source>
</evidence>
<comment type="similarity">
    <text evidence="5">Belongs to the DPH7 family.</text>
</comment>
<dbReference type="PANTHER" id="PTHR46042:SF1">
    <property type="entry name" value="DIPHTHINE METHYLTRANSFERASE"/>
    <property type="match status" value="1"/>
</dbReference>
<evidence type="ECO:0000256" key="4">
    <source>
        <dbReference type="ARBA" id="ARBA00022801"/>
    </source>
</evidence>
<dbReference type="InterPro" id="IPR015943">
    <property type="entry name" value="WD40/YVTN_repeat-like_dom_sf"/>
</dbReference>
<dbReference type="PANTHER" id="PTHR46042">
    <property type="entry name" value="DIPHTHINE METHYLTRANSFERASE"/>
    <property type="match status" value="1"/>
</dbReference>
<evidence type="ECO:0000313" key="10">
    <source>
        <dbReference type="Proteomes" id="UP000010552"/>
    </source>
</evidence>
<dbReference type="eggNOG" id="KOG0280">
    <property type="taxonomic scope" value="Eukaryota"/>
</dbReference>
<dbReference type="PROSITE" id="PS50294">
    <property type="entry name" value="WD_REPEATS_REGION"/>
    <property type="match status" value="2"/>
</dbReference>
<evidence type="ECO:0000256" key="1">
    <source>
        <dbReference type="ARBA" id="ARBA00005156"/>
    </source>
</evidence>
<dbReference type="InParanoid" id="L5KAC9"/>
<feature type="repeat" description="WD" evidence="8">
    <location>
        <begin position="283"/>
        <end position="325"/>
    </location>
</feature>
<dbReference type="EC" id="3.1.1.97" evidence="6"/>
<dbReference type="InterPro" id="IPR019775">
    <property type="entry name" value="WD40_repeat_CS"/>
</dbReference>
<evidence type="ECO:0000256" key="5">
    <source>
        <dbReference type="ARBA" id="ARBA00038092"/>
    </source>
</evidence>
<dbReference type="Gene3D" id="2.130.10.10">
    <property type="entry name" value="YVTN repeat-like/Quinoprotein amine dehydrogenase"/>
    <property type="match status" value="2"/>
</dbReference>
<dbReference type="EMBL" id="KB030979">
    <property type="protein sequence ID" value="ELK07433.1"/>
    <property type="molecule type" value="Genomic_DNA"/>
</dbReference>
<dbReference type="PROSITE" id="PS00678">
    <property type="entry name" value="WD_REPEATS_1"/>
    <property type="match status" value="2"/>
</dbReference>
<dbReference type="InterPro" id="IPR036322">
    <property type="entry name" value="WD40_repeat_dom_sf"/>
</dbReference>
<evidence type="ECO:0000256" key="3">
    <source>
        <dbReference type="ARBA" id="ARBA00022737"/>
    </source>
</evidence>
<dbReference type="GO" id="GO:0005737">
    <property type="term" value="C:cytoplasm"/>
    <property type="evidence" value="ECO:0007669"/>
    <property type="project" value="TreeGrafter"/>
</dbReference>
<dbReference type="InterPro" id="IPR052415">
    <property type="entry name" value="Diphthine_MTase"/>
</dbReference>
<sequence length="513" mass="57276">MASTSRLRRPVSSSPVTAATPDCWATGSRVRLLQAVDTEYTADSVEWCPLDGCRHLLACGTYQLQKPEDKSGLDMDEPQVRLGRLYLYSFSEDSSACPLVEIQRRDTSAILDMKWWGRWPVERLGHQDARYTCVHQRAVNHPGASAWHMTPALPPPRTVPWRGAPAWRWLRPCPSARRHSMGVCSIQSSPHQEGILATGSYDEHVLLWDIRNMEQPFADMPTQGGVWRLKWHPSQHHVLLAACMHNGFTIFNCRKAVGICSVCLEFPWRGAPAWRWLRPCPSARRHSMGVCSIQSSPHQEGILATGSYDEHVLLWDIRNMEQPFADMPTQGGVWRLKWHPSQHHVLLAACMHNGFTIFNCRKAVEEKQEACTVSVSHKLPNSLVYGADWSWLTSCRLPQIQPAPPVGSSLPSDPGTQTAEAANNLKVGSQLLGPPSFDLLVGHDGEACSKPQSGAKGRPCLQPLTEDTILSNSPGTKICDFDLYLETANLDSSLLATCSFYNHALHLWKWDSS</sequence>
<dbReference type="Pfam" id="PF00400">
    <property type="entry name" value="WD40"/>
    <property type="match status" value="2"/>
</dbReference>
<proteinExistence type="inferred from homology"/>